<accession>A0A1G7AIZ1</accession>
<feature type="domain" description="Helix-turn-helix" evidence="1">
    <location>
        <begin position="87"/>
        <end position="129"/>
    </location>
</feature>
<dbReference type="AlphaFoldDB" id="A0A1G7AIZ1"/>
<dbReference type="InterPro" id="IPR041657">
    <property type="entry name" value="HTH_17"/>
</dbReference>
<evidence type="ECO:0000313" key="2">
    <source>
        <dbReference type="EMBL" id="SDE14690.1"/>
    </source>
</evidence>
<name>A0A1G7AIZ1_9RHOB</name>
<evidence type="ECO:0000313" key="3">
    <source>
        <dbReference type="Proteomes" id="UP000198922"/>
    </source>
</evidence>
<evidence type="ECO:0000259" key="1">
    <source>
        <dbReference type="Pfam" id="PF12728"/>
    </source>
</evidence>
<reference evidence="3" key="1">
    <citation type="submission" date="2016-10" db="EMBL/GenBank/DDBJ databases">
        <authorList>
            <person name="Varghese N."/>
            <person name="Submissions S."/>
        </authorList>
    </citation>
    <scope>NUCLEOTIDE SEQUENCE [LARGE SCALE GENOMIC DNA]</scope>
    <source>
        <strain evidence="3">DSM 21424</strain>
    </source>
</reference>
<dbReference type="EMBL" id="FNAT01000001">
    <property type="protein sequence ID" value="SDE14690.1"/>
    <property type="molecule type" value="Genomic_DNA"/>
</dbReference>
<dbReference type="Proteomes" id="UP000198922">
    <property type="component" value="Unassembled WGS sequence"/>
</dbReference>
<keyword evidence="3" id="KW-1185">Reference proteome</keyword>
<dbReference type="RefSeq" id="WP_090109764.1">
    <property type="nucleotide sequence ID" value="NZ_FNAT01000001.1"/>
</dbReference>
<dbReference type="SUPFAM" id="SSF46955">
    <property type="entry name" value="Putative DNA-binding domain"/>
    <property type="match status" value="1"/>
</dbReference>
<dbReference type="Pfam" id="PF12728">
    <property type="entry name" value="HTH_17"/>
    <property type="match status" value="1"/>
</dbReference>
<gene>
    <name evidence="2" type="ORF">SAMN04488567_0977</name>
</gene>
<dbReference type="OrthoDB" id="8480516at2"/>
<proteinExistence type="predicted"/>
<dbReference type="InterPro" id="IPR009061">
    <property type="entry name" value="DNA-bd_dom_put_sf"/>
</dbReference>
<organism evidence="2 3">
    <name type="scientific">Limimaricola pyoseonensis</name>
    <dbReference type="NCBI Taxonomy" id="521013"/>
    <lineage>
        <taxon>Bacteria</taxon>
        <taxon>Pseudomonadati</taxon>
        <taxon>Pseudomonadota</taxon>
        <taxon>Alphaproteobacteria</taxon>
        <taxon>Rhodobacterales</taxon>
        <taxon>Paracoccaceae</taxon>
        <taxon>Limimaricola</taxon>
    </lineage>
</organism>
<dbReference type="STRING" id="521013.SAMN04488567_0977"/>
<protein>
    <submittedName>
        <fullName evidence="2">Helix-turn-helix domain-containing protein</fullName>
    </submittedName>
</protein>
<sequence length="136" mass="15383">MGKTLSNLRKTASRRAAMPVLTVSQIAKRWRLSSDTVRLILTCHDQPKASGPWRHPRYAFVDILRLEGVQGERLTRYEDFPDLTEPLMTAAEVAEIFKCVPATIRNYAAQDLTPSIRLGGSIRFRRSEVRGLNDAD</sequence>